<dbReference type="PROSITE" id="PS50894">
    <property type="entry name" value="HPT"/>
    <property type="match status" value="1"/>
</dbReference>
<gene>
    <name evidence="3" type="ORF">C2L80_01695</name>
</gene>
<comment type="caution">
    <text evidence="3">The sequence shown here is derived from an EMBL/GenBank/DDBJ whole genome shotgun (WGS) entry which is preliminary data.</text>
</comment>
<dbReference type="GO" id="GO:0000160">
    <property type="term" value="P:phosphorelay signal transduction system"/>
    <property type="evidence" value="ECO:0007669"/>
    <property type="project" value="InterPro"/>
</dbReference>
<keyword evidence="4" id="KW-1185">Reference proteome</keyword>
<dbReference type="EMBL" id="PPEL01000003">
    <property type="protein sequence ID" value="PNV66435.1"/>
    <property type="molecule type" value="Genomic_DNA"/>
</dbReference>
<dbReference type="SMART" id="SM00073">
    <property type="entry name" value="HPT"/>
    <property type="match status" value="1"/>
</dbReference>
<feature type="modified residue" description="Phosphohistidine" evidence="1">
    <location>
        <position position="66"/>
    </location>
</feature>
<dbReference type="RefSeq" id="WP_103262496.1">
    <property type="nucleotide sequence ID" value="NZ_PPEL01000003.1"/>
</dbReference>
<keyword evidence="3" id="KW-0808">Transferase</keyword>
<proteinExistence type="predicted"/>
<name>A0A2K2U7X8_9ACTN</name>
<organism evidence="3 4">
    <name type="scientific">Rubneribacter badeniensis</name>
    <dbReference type="NCBI Taxonomy" id="2070688"/>
    <lineage>
        <taxon>Bacteria</taxon>
        <taxon>Bacillati</taxon>
        <taxon>Actinomycetota</taxon>
        <taxon>Coriobacteriia</taxon>
        <taxon>Eggerthellales</taxon>
        <taxon>Eggerthellaceae</taxon>
        <taxon>Rubneribacter</taxon>
    </lineage>
</organism>
<dbReference type="InterPro" id="IPR008207">
    <property type="entry name" value="Sig_transdc_His_kin_Hpt_dom"/>
</dbReference>
<dbReference type="InterPro" id="IPR036641">
    <property type="entry name" value="HPT_dom_sf"/>
</dbReference>
<evidence type="ECO:0000256" key="1">
    <source>
        <dbReference type="PROSITE-ProRule" id="PRU00110"/>
    </source>
</evidence>
<dbReference type="Proteomes" id="UP000236488">
    <property type="component" value="Unassembled WGS sequence"/>
</dbReference>
<dbReference type="Pfam" id="PF01627">
    <property type="entry name" value="Hpt"/>
    <property type="match status" value="1"/>
</dbReference>
<protein>
    <submittedName>
        <fullName evidence="3">Histidine kinase</fullName>
    </submittedName>
</protein>
<dbReference type="SUPFAM" id="SSF47226">
    <property type="entry name" value="Histidine-containing phosphotransfer domain, HPT domain"/>
    <property type="match status" value="1"/>
</dbReference>
<keyword evidence="3" id="KW-0418">Kinase</keyword>
<dbReference type="AlphaFoldDB" id="A0A2K2U7X8"/>
<accession>A0A2K2U7X8</accession>
<evidence type="ECO:0000313" key="3">
    <source>
        <dbReference type="EMBL" id="PNV66435.1"/>
    </source>
</evidence>
<sequence length="122" mass="13776">MTLDHTDRTELLREGGIDHREAMERFCGNEALYERLALKFLDDPHFAELEQALSDKDAQTAYRAAHSLKGVAGNLSLRRLYDQTCRLCDALRASDLDAAERILPDARAAYDAVIRTLDQLRG</sequence>
<dbReference type="GO" id="GO:0016301">
    <property type="term" value="F:kinase activity"/>
    <property type="evidence" value="ECO:0007669"/>
    <property type="project" value="UniProtKB-KW"/>
</dbReference>
<feature type="domain" description="HPt" evidence="2">
    <location>
        <begin position="29"/>
        <end position="120"/>
    </location>
</feature>
<dbReference type="Gene3D" id="1.20.120.160">
    <property type="entry name" value="HPT domain"/>
    <property type="match status" value="1"/>
</dbReference>
<evidence type="ECO:0000259" key="2">
    <source>
        <dbReference type="PROSITE" id="PS50894"/>
    </source>
</evidence>
<reference evidence="3 4" key="1">
    <citation type="journal article" date="2018" name="Int. J. Syst. Evol. Microbiol.">
        <title>Rubneribacter badeniensis gen. nov., sp. nov. and Enteroscipio rubneri gen. nov., sp. nov., new members of the Eggerthellaceae isolated from human faeces.</title>
        <authorList>
            <person name="Danylec N."/>
            <person name="Gobl A."/>
            <person name="Stoll D.A."/>
            <person name="Hetzer B."/>
            <person name="Kulling S.E."/>
            <person name="Huch M."/>
        </authorList>
    </citation>
    <scope>NUCLEOTIDE SEQUENCE [LARGE SCALE GENOMIC DNA]</scope>
    <source>
        <strain evidence="3 4">ResAG-85</strain>
    </source>
</reference>
<evidence type="ECO:0000313" key="4">
    <source>
        <dbReference type="Proteomes" id="UP000236488"/>
    </source>
</evidence>
<keyword evidence="1" id="KW-0597">Phosphoprotein</keyword>